<evidence type="ECO:0000313" key="2">
    <source>
        <dbReference type="Proteomes" id="UP001176940"/>
    </source>
</evidence>
<dbReference type="Gene3D" id="3.40.50.720">
    <property type="entry name" value="NAD(P)-binding Rossmann-like Domain"/>
    <property type="match status" value="1"/>
</dbReference>
<evidence type="ECO:0008006" key="3">
    <source>
        <dbReference type="Google" id="ProtNLM"/>
    </source>
</evidence>
<organism evidence="1 2">
    <name type="scientific">Ranitomeya imitator</name>
    <name type="common">mimic poison frog</name>
    <dbReference type="NCBI Taxonomy" id="111125"/>
    <lineage>
        <taxon>Eukaryota</taxon>
        <taxon>Metazoa</taxon>
        <taxon>Chordata</taxon>
        <taxon>Craniata</taxon>
        <taxon>Vertebrata</taxon>
        <taxon>Euteleostomi</taxon>
        <taxon>Amphibia</taxon>
        <taxon>Batrachia</taxon>
        <taxon>Anura</taxon>
        <taxon>Neobatrachia</taxon>
        <taxon>Hyloidea</taxon>
        <taxon>Dendrobatidae</taxon>
        <taxon>Dendrobatinae</taxon>
        <taxon>Ranitomeya</taxon>
    </lineage>
</organism>
<gene>
    <name evidence="1" type="ORF">RIMI_LOCUS12749372</name>
</gene>
<dbReference type="Gene3D" id="3.40.50.12550">
    <property type="entry name" value="Ubiquitin-activating enzyme E1, inactive adenylation domain, subdomain 2"/>
    <property type="match status" value="1"/>
</dbReference>
<dbReference type="EMBL" id="CAUEEQ010030662">
    <property type="protein sequence ID" value="CAJ0949789.1"/>
    <property type="molecule type" value="Genomic_DNA"/>
</dbReference>
<keyword evidence="2" id="KW-1185">Reference proteome</keyword>
<reference evidence="1" key="1">
    <citation type="submission" date="2023-07" db="EMBL/GenBank/DDBJ databases">
        <authorList>
            <person name="Stuckert A."/>
        </authorList>
    </citation>
    <scope>NUCLEOTIDE SEQUENCE</scope>
</reference>
<dbReference type="Pfam" id="PF13565">
    <property type="entry name" value="HTH_32"/>
    <property type="match status" value="1"/>
</dbReference>
<dbReference type="InterPro" id="IPR035985">
    <property type="entry name" value="Ubiquitin-activating_enz"/>
</dbReference>
<protein>
    <recommendedName>
        <fullName evidence="3">Transposase Tc1-like domain-containing protein</fullName>
    </recommendedName>
</protein>
<sequence length="284" mass="32289">MFLSLSKCFKELREGREGEGRPLLKNDSQLKFSRENIPSATQKLLRFFFFFCPCQKVEFCQLKDALEIDWNSEKAKAALKKTPADYFLLQVIMKFRTDKGRDPQPGSFQGDCEVLLQIRNDQLDSMGVNPDLLAEDFASVIKKFKAHGTVANLPRCGRKRKIDKRFQRKIVRMLDKEPRLTSKQVQAALQSEGTTVSTRTIHRHLNEKGLYALHTVISPDDNNTVRRHVSYCFSEMAPVCAVVGGVLGQEVVKALSQRDPPHNNFFFFDGLKSSGIVDCLGAKW</sequence>
<accession>A0ABN9LSU8</accession>
<dbReference type="Proteomes" id="UP001176940">
    <property type="component" value="Unassembled WGS sequence"/>
</dbReference>
<comment type="caution">
    <text evidence="1">The sequence shown here is derived from an EMBL/GenBank/DDBJ whole genome shotgun (WGS) entry which is preliminary data.</text>
</comment>
<name>A0ABN9LSU8_9NEOB</name>
<dbReference type="SUPFAM" id="SSF69572">
    <property type="entry name" value="Activating enzymes of the ubiquitin-like proteins"/>
    <property type="match status" value="1"/>
</dbReference>
<proteinExistence type="predicted"/>
<evidence type="ECO:0000313" key="1">
    <source>
        <dbReference type="EMBL" id="CAJ0949789.1"/>
    </source>
</evidence>